<evidence type="ECO:0000313" key="18">
    <source>
        <dbReference type="EMBL" id="MBA0678195.1"/>
    </source>
</evidence>
<dbReference type="GO" id="GO:0016020">
    <property type="term" value="C:membrane"/>
    <property type="evidence" value="ECO:0007669"/>
    <property type="project" value="UniProtKB-SubCell"/>
</dbReference>
<evidence type="ECO:0000256" key="13">
    <source>
        <dbReference type="ARBA" id="ARBA00023136"/>
    </source>
</evidence>
<dbReference type="InterPro" id="IPR025287">
    <property type="entry name" value="WAK_GUB"/>
</dbReference>
<dbReference type="InterPro" id="IPR013083">
    <property type="entry name" value="Znf_RING/FYVE/PHD"/>
</dbReference>
<keyword evidence="7" id="KW-0479">Metal-binding</keyword>
<dbReference type="GO" id="GO:0030247">
    <property type="term" value="F:polysaccharide binding"/>
    <property type="evidence" value="ECO:0007669"/>
    <property type="project" value="InterPro"/>
</dbReference>
<dbReference type="PANTHER" id="PTHR46279">
    <property type="entry name" value="RING/U-BOX SUPERFAMILY PROTEIN"/>
    <property type="match status" value="1"/>
</dbReference>
<keyword evidence="6 15" id="KW-0812">Transmembrane</keyword>
<gene>
    <name evidence="18" type="ORF">Goari_019555</name>
</gene>
<dbReference type="GO" id="GO:0008270">
    <property type="term" value="F:zinc ion binding"/>
    <property type="evidence" value="ECO:0007669"/>
    <property type="project" value="UniProtKB-KW"/>
</dbReference>
<evidence type="ECO:0000256" key="3">
    <source>
        <dbReference type="ARBA" id="ARBA00004906"/>
    </source>
</evidence>
<organism evidence="18 19">
    <name type="scientific">Gossypium aridum</name>
    <name type="common">American cotton</name>
    <name type="synonym">Erioxylum aridum</name>
    <dbReference type="NCBI Taxonomy" id="34290"/>
    <lineage>
        <taxon>Eukaryota</taxon>
        <taxon>Viridiplantae</taxon>
        <taxon>Streptophyta</taxon>
        <taxon>Embryophyta</taxon>
        <taxon>Tracheophyta</taxon>
        <taxon>Spermatophyta</taxon>
        <taxon>Magnoliopsida</taxon>
        <taxon>eudicotyledons</taxon>
        <taxon>Gunneridae</taxon>
        <taxon>Pentapetalae</taxon>
        <taxon>rosids</taxon>
        <taxon>malvids</taxon>
        <taxon>Malvales</taxon>
        <taxon>Malvaceae</taxon>
        <taxon>Malvoideae</taxon>
        <taxon>Gossypium</taxon>
    </lineage>
</organism>
<keyword evidence="9" id="KW-0863">Zinc-finger</keyword>
<dbReference type="EMBL" id="JABFAA010000003">
    <property type="protein sequence ID" value="MBA0678195.1"/>
    <property type="molecule type" value="Genomic_DNA"/>
</dbReference>
<evidence type="ECO:0000256" key="8">
    <source>
        <dbReference type="ARBA" id="ARBA00022729"/>
    </source>
</evidence>
<feature type="transmembrane region" description="Helical" evidence="15">
    <location>
        <begin position="346"/>
        <end position="367"/>
    </location>
</feature>
<feature type="transmembrane region" description="Helical" evidence="15">
    <location>
        <begin position="212"/>
        <end position="232"/>
    </location>
</feature>
<evidence type="ECO:0000256" key="12">
    <source>
        <dbReference type="ARBA" id="ARBA00022989"/>
    </source>
</evidence>
<dbReference type="GO" id="GO:0061630">
    <property type="term" value="F:ubiquitin protein ligase activity"/>
    <property type="evidence" value="ECO:0007669"/>
    <property type="project" value="UniProtKB-EC"/>
</dbReference>
<dbReference type="Proteomes" id="UP000593577">
    <property type="component" value="Unassembled WGS sequence"/>
</dbReference>
<evidence type="ECO:0000256" key="1">
    <source>
        <dbReference type="ARBA" id="ARBA00000900"/>
    </source>
</evidence>
<evidence type="ECO:0000256" key="15">
    <source>
        <dbReference type="SAM" id="Phobius"/>
    </source>
</evidence>
<reference evidence="18 19" key="1">
    <citation type="journal article" date="2019" name="Genome Biol. Evol.">
        <title>Insights into the evolution of the New World diploid cottons (Gossypium, subgenus Houzingenia) based on genome sequencing.</title>
        <authorList>
            <person name="Grover C.E."/>
            <person name="Arick M.A. 2nd"/>
            <person name="Thrash A."/>
            <person name="Conover J.L."/>
            <person name="Sanders W.S."/>
            <person name="Peterson D.G."/>
            <person name="Frelichowski J.E."/>
            <person name="Scheffler J.A."/>
            <person name="Scheffler B.E."/>
            <person name="Wendel J.F."/>
        </authorList>
    </citation>
    <scope>NUCLEOTIDE SEQUENCE [LARGE SCALE GENOMIC DNA]</scope>
    <source>
        <strain evidence="18">185</strain>
        <tissue evidence="18">Leaf</tissue>
    </source>
</reference>
<feature type="domain" description="Wall-associated receptor kinase galacturonan-binding" evidence="16">
    <location>
        <begin position="6"/>
        <end position="68"/>
    </location>
</feature>
<sequence>MGDDRCQTRCGYKEINFPFQLKNQPNEYRCRYPGLDVSCNNQTDTSIAFPSSGNFTAQIIGNVEQIIEIGDPNGCLAKRLLEGFDLSGTPFQTVYLQNFTLLNCSNDVPFWYPEFVTYISRLSSENNYTVAISVDRPDLFVPFSSCLEIATVSVSSLLNWEYLTDTMWLTWNEPDCKTCLKSGGVCKYNKNTGFDDGCSVDLDPGSSNLAKYFAIFLAVSVFFIVGLVIFISRMKCCLHKWRNTNTETFTYGSTILQSNAVKKGLDQRVIEMYPTMVVGGSRELPNPNDSICSICLVEYETMDTLKTIPSCVHYFHANCVWMSGLNVMQPVLYVVSEFFLESLNGLFKFLLGTPVIVIVVCIVYYYVRVHCYDHGQHPNVEIFSLSAEQQLSSVTINGLDSSRIETYPITLLG</sequence>
<evidence type="ECO:0000256" key="9">
    <source>
        <dbReference type="ARBA" id="ARBA00022771"/>
    </source>
</evidence>
<dbReference type="InterPro" id="IPR046948">
    <property type="entry name" value="ATL20-22-like"/>
</dbReference>
<evidence type="ECO:0000256" key="6">
    <source>
        <dbReference type="ARBA" id="ARBA00022692"/>
    </source>
</evidence>
<keyword evidence="11" id="KW-0862">Zinc</keyword>
<evidence type="ECO:0000259" key="16">
    <source>
        <dbReference type="Pfam" id="PF13947"/>
    </source>
</evidence>
<keyword evidence="12 15" id="KW-1133">Transmembrane helix</keyword>
<dbReference type="SUPFAM" id="SSF57850">
    <property type="entry name" value="RING/U-box"/>
    <property type="match status" value="1"/>
</dbReference>
<evidence type="ECO:0000256" key="11">
    <source>
        <dbReference type="ARBA" id="ARBA00022833"/>
    </source>
</evidence>
<evidence type="ECO:0000256" key="14">
    <source>
        <dbReference type="ARBA" id="ARBA00024209"/>
    </source>
</evidence>
<feature type="domain" description="RING-type" evidence="17">
    <location>
        <begin position="292"/>
        <end position="320"/>
    </location>
</feature>
<comment type="caution">
    <text evidence="18">The sequence shown here is derived from an EMBL/GenBank/DDBJ whole genome shotgun (WGS) entry which is preliminary data.</text>
</comment>
<name>A0A7J8WT19_GOSAI</name>
<evidence type="ECO:0000259" key="17">
    <source>
        <dbReference type="Pfam" id="PF17123"/>
    </source>
</evidence>
<evidence type="ECO:0000256" key="7">
    <source>
        <dbReference type="ARBA" id="ARBA00022723"/>
    </source>
</evidence>
<dbReference type="InterPro" id="IPR001841">
    <property type="entry name" value="Znf_RING"/>
</dbReference>
<dbReference type="Pfam" id="PF13947">
    <property type="entry name" value="GUB_WAK_bind"/>
    <property type="match status" value="1"/>
</dbReference>
<evidence type="ECO:0000256" key="10">
    <source>
        <dbReference type="ARBA" id="ARBA00022786"/>
    </source>
</evidence>
<dbReference type="AlphaFoldDB" id="A0A7J8WT19"/>
<keyword evidence="8" id="KW-0732">Signal</keyword>
<dbReference type="Gene3D" id="3.30.40.10">
    <property type="entry name" value="Zinc/RING finger domain, C3HC4 (zinc finger)"/>
    <property type="match status" value="1"/>
</dbReference>
<evidence type="ECO:0000256" key="5">
    <source>
        <dbReference type="ARBA" id="ARBA00022679"/>
    </source>
</evidence>
<dbReference type="PANTHER" id="PTHR46279:SF6">
    <property type="entry name" value="RING-TYPE E3 UBIQUITIN TRANSFERASE"/>
    <property type="match status" value="1"/>
</dbReference>
<evidence type="ECO:0000256" key="2">
    <source>
        <dbReference type="ARBA" id="ARBA00004167"/>
    </source>
</evidence>
<protein>
    <recommendedName>
        <fullName evidence="4">RING-type E3 ubiquitin transferase</fullName>
        <ecNumber evidence="4">2.3.2.27</ecNumber>
    </recommendedName>
</protein>
<keyword evidence="10" id="KW-0833">Ubl conjugation pathway</keyword>
<comment type="subcellular location">
    <subcellularLocation>
        <location evidence="2">Membrane</location>
        <topology evidence="2">Single-pass membrane protein</topology>
    </subcellularLocation>
</comment>
<keyword evidence="5" id="KW-0808">Transferase</keyword>
<comment type="catalytic activity">
    <reaction evidence="1">
        <text>S-ubiquitinyl-[E2 ubiquitin-conjugating enzyme]-L-cysteine + [acceptor protein]-L-lysine = [E2 ubiquitin-conjugating enzyme]-L-cysteine + N(6)-ubiquitinyl-[acceptor protein]-L-lysine.</text>
        <dbReference type="EC" id="2.3.2.27"/>
    </reaction>
</comment>
<accession>A0A7J8WT19</accession>
<dbReference type="Pfam" id="PF17123">
    <property type="entry name" value="zf-RING_11"/>
    <property type="match status" value="1"/>
</dbReference>
<keyword evidence="13 15" id="KW-0472">Membrane</keyword>
<comment type="similarity">
    <text evidence="14">Belongs to the RING-type zinc finger family. ATL subfamily.</text>
</comment>
<dbReference type="EC" id="2.3.2.27" evidence="4"/>
<evidence type="ECO:0000313" key="19">
    <source>
        <dbReference type="Proteomes" id="UP000593577"/>
    </source>
</evidence>
<keyword evidence="19" id="KW-1185">Reference proteome</keyword>
<evidence type="ECO:0000256" key="4">
    <source>
        <dbReference type="ARBA" id="ARBA00012483"/>
    </source>
</evidence>
<comment type="pathway">
    <text evidence="3">Protein modification; protein ubiquitination.</text>
</comment>
<proteinExistence type="inferred from homology"/>